<reference evidence="2 3" key="1">
    <citation type="journal article" date="2018" name="Elife">
        <title>Discovery and characterization of a prevalent human gut bacterial enzyme sufficient for the inactivation of a family of plant toxins.</title>
        <authorList>
            <person name="Koppel N."/>
            <person name="Bisanz J.E."/>
            <person name="Pandelia M.E."/>
            <person name="Turnbaugh P.J."/>
            <person name="Balskus E.P."/>
        </authorList>
    </citation>
    <scope>NUCLEOTIDE SEQUENCE [LARGE SCALE GENOMIC DNA]</scope>
    <source>
        <strain evidence="2 3">W1 BHI 6</strain>
    </source>
</reference>
<gene>
    <name evidence="2" type="ORF">C1875_05515</name>
</gene>
<keyword evidence="1" id="KW-0472">Membrane</keyword>
<feature type="transmembrane region" description="Helical" evidence="1">
    <location>
        <begin position="185"/>
        <end position="205"/>
    </location>
</feature>
<proteinExistence type="predicted"/>
<feature type="transmembrane region" description="Helical" evidence="1">
    <location>
        <begin position="212"/>
        <end position="236"/>
    </location>
</feature>
<protein>
    <submittedName>
        <fullName evidence="2">Uncharacterized protein</fullName>
    </submittedName>
</protein>
<feature type="transmembrane region" description="Helical" evidence="1">
    <location>
        <begin position="34"/>
        <end position="54"/>
    </location>
</feature>
<evidence type="ECO:0000256" key="1">
    <source>
        <dbReference type="SAM" id="Phobius"/>
    </source>
</evidence>
<feature type="transmembrane region" description="Helical" evidence="1">
    <location>
        <begin position="116"/>
        <end position="138"/>
    </location>
</feature>
<feature type="transmembrane region" description="Helical" evidence="1">
    <location>
        <begin position="145"/>
        <end position="173"/>
    </location>
</feature>
<dbReference type="RefSeq" id="WP_114533444.1">
    <property type="nucleotide sequence ID" value="NZ_JAQDVM010000001.1"/>
</dbReference>
<organism evidence="2 3">
    <name type="scientific">Eggerthella lenta</name>
    <name type="common">Eubacterium lentum</name>
    <dbReference type="NCBI Taxonomy" id="84112"/>
    <lineage>
        <taxon>Bacteria</taxon>
        <taxon>Bacillati</taxon>
        <taxon>Actinomycetota</taxon>
        <taxon>Coriobacteriia</taxon>
        <taxon>Eggerthellales</taxon>
        <taxon>Eggerthellaceae</taxon>
        <taxon>Eggerthella</taxon>
    </lineage>
</organism>
<dbReference type="EMBL" id="PPTU01000006">
    <property type="protein sequence ID" value="RDB71640.1"/>
    <property type="molecule type" value="Genomic_DNA"/>
</dbReference>
<evidence type="ECO:0000313" key="3">
    <source>
        <dbReference type="Proteomes" id="UP000253970"/>
    </source>
</evidence>
<feature type="transmembrane region" description="Helical" evidence="1">
    <location>
        <begin position="406"/>
        <end position="426"/>
    </location>
</feature>
<feature type="transmembrane region" description="Helical" evidence="1">
    <location>
        <begin position="66"/>
        <end position="85"/>
    </location>
</feature>
<evidence type="ECO:0000313" key="2">
    <source>
        <dbReference type="EMBL" id="RDB71640.1"/>
    </source>
</evidence>
<keyword evidence="1" id="KW-0812">Transmembrane</keyword>
<feature type="transmembrane region" description="Helical" evidence="1">
    <location>
        <begin position="476"/>
        <end position="495"/>
    </location>
</feature>
<dbReference type="AlphaFoldDB" id="A0A369MLD8"/>
<comment type="caution">
    <text evidence="2">The sequence shown here is derived from an EMBL/GenBank/DDBJ whole genome shotgun (WGS) entry which is preliminary data.</text>
</comment>
<dbReference type="Proteomes" id="UP000253970">
    <property type="component" value="Unassembled WGS sequence"/>
</dbReference>
<sequence length="529" mass="53525">MKPFILLLKIQLLGLFGINKTLYADPSKAKRTLALAALVVAAVVLFASAYSAGVAQGLVQIGLAEAVPLVAVLVGAIAGAVAAFLKTNGVLFGFKDYDLVMSLPVPTSSVVLSRIASLYAMSLLFGVLVMVPAFAVYASSAGVSVVGVACMALSIVLAPLLPLAAAVVLAVLIAAVSSRFKHANVAVIVLTLAATLAAVFGSFALSGQSDDLAALSALGAQLTGQLAAIFPPAAWATAGIVQGDLVQFAAFAAVNIAAAAAVFALVVLLFVPVNSLLMSSRPRGTFSFDGKDAARSKSSTPFRALMVKELRLLAATPIYFMNACIGYVLVLVAAVAVAVGSATGMLSLDLLPPAYAPFVGALLPWALAFFCAISSTTAASVSLEGSARWLMLTAPVPPATVLGAKVAVNLAIAVPCLAVSAVLMAASLPLDALSVAALFAMPLAACMLAACLGLALDARSPKYDWTSVYEPVKRGVPVFAVIMIGMVFCALGMGVTTLLGVGASLVLALLAAAVSVAAYRGAVKRGLRA</sequence>
<dbReference type="InterPro" id="IPR031599">
    <property type="entry name" value="ABC_tran_2"/>
</dbReference>
<dbReference type="Pfam" id="PF16949">
    <property type="entry name" value="ABC_tran_2"/>
    <property type="match status" value="1"/>
</dbReference>
<feature type="transmembrane region" description="Helical" evidence="1">
    <location>
        <begin position="432"/>
        <end position="456"/>
    </location>
</feature>
<feature type="transmembrane region" description="Helical" evidence="1">
    <location>
        <begin position="248"/>
        <end position="271"/>
    </location>
</feature>
<name>A0A369MLD8_EGGLN</name>
<keyword evidence="1" id="KW-1133">Transmembrane helix</keyword>
<accession>A0A369MLD8</accession>
<feature type="transmembrane region" description="Helical" evidence="1">
    <location>
        <begin position="501"/>
        <end position="519"/>
    </location>
</feature>
<feature type="transmembrane region" description="Helical" evidence="1">
    <location>
        <begin position="362"/>
        <end position="385"/>
    </location>
</feature>
<feature type="transmembrane region" description="Helical" evidence="1">
    <location>
        <begin position="318"/>
        <end position="342"/>
    </location>
</feature>